<dbReference type="SUPFAM" id="SSF53822">
    <property type="entry name" value="Periplasmic binding protein-like I"/>
    <property type="match status" value="1"/>
</dbReference>
<keyword evidence="3" id="KW-0804">Transcription</keyword>
<keyword evidence="2" id="KW-0238">DNA-binding</keyword>
<organism evidence="5 6">
    <name type="scientific">Enterovibrio gelatinilyticus</name>
    <dbReference type="NCBI Taxonomy" id="2899819"/>
    <lineage>
        <taxon>Bacteria</taxon>
        <taxon>Pseudomonadati</taxon>
        <taxon>Pseudomonadota</taxon>
        <taxon>Gammaproteobacteria</taxon>
        <taxon>Vibrionales</taxon>
        <taxon>Vibrionaceae</taxon>
        <taxon>Enterovibrio</taxon>
    </lineage>
</organism>
<dbReference type="EMBL" id="JAJUBC010000028">
    <property type="protein sequence ID" value="MDD1795400.1"/>
    <property type="molecule type" value="Genomic_DNA"/>
</dbReference>
<dbReference type="Gene3D" id="1.10.260.40">
    <property type="entry name" value="lambda repressor-like DNA-binding domains"/>
    <property type="match status" value="1"/>
</dbReference>
<proteinExistence type="predicted"/>
<dbReference type="PROSITE" id="PS50932">
    <property type="entry name" value="HTH_LACI_2"/>
    <property type="match status" value="1"/>
</dbReference>
<feature type="domain" description="HTH lacI-type" evidence="4">
    <location>
        <begin position="2"/>
        <end position="56"/>
    </location>
</feature>
<protein>
    <submittedName>
        <fullName evidence="5">Substrate-binding domain-containing protein</fullName>
    </submittedName>
</protein>
<keyword evidence="6" id="KW-1185">Reference proteome</keyword>
<dbReference type="InterPro" id="IPR046335">
    <property type="entry name" value="LacI/GalR-like_sensor"/>
</dbReference>
<dbReference type="SMART" id="SM00354">
    <property type="entry name" value="HTH_LACI"/>
    <property type="match status" value="1"/>
</dbReference>
<dbReference type="Proteomes" id="UP001149400">
    <property type="component" value="Unassembled WGS sequence"/>
</dbReference>
<reference evidence="5" key="1">
    <citation type="submission" date="2021-12" db="EMBL/GenBank/DDBJ databases">
        <title>Enterovibrio ZSDZ35 sp. nov. and Enterovibrio ZSDZ42 sp. nov., isolated from coastal seawater in Qingdao.</title>
        <authorList>
            <person name="Zhang P."/>
        </authorList>
    </citation>
    <scope>NUCLEOTIDE SEQUENCE</scope>
    <source>
        <strain evidence="5">ZSDZ42</strain>
    </source>
</reference>
<evidence type="ECO:0000259" key="4">
    <source>
        <dbReference type="PROSITE" id="PS50932"/>
    </source>
</evidence>
<keyword evidence="1" id="KW-0805">Transcription regulation</keyword>
<dbReference type="Pfam" id="PF00356">
    <property type="entry name" value="LacI"/>
    <property type="match status" value="1"/>
</dbReference>
<evidence type="ECO:0000313" key="5">
    <source>
        <dbReference type="EMBL" id="MDD1795400.1"/>
    </source>
</evidence>
<dbReference type="CDD" id="cd06270">
    <property type="entry name" value="PBP1_GalS-like"/>
    <property type="match status" value="1"/>
</dbReference>
<comment type="caution">
    <text evidence="5">The sequence shown here is derived from an EMBL/GenBank/DDBJ whole genome shotgun (WGS) entry which is preliminary data.</text>
</comment>
<dbReference type="PROSITE" id="PS00356">
    <property type="entry name" value="HTH_LACI_1"/>
    <property type="match status" value="1"/>
</dbReference>
<gene>
    <name evidence="5" type="ORF">LRP50_19905</name>
</gene>
<sequence>MATIKDVAREAGVSVATVSRVINKSPKTSESSINAVTNAMSKLGYRPNAAARALVSQSTNTVGVLVGDVSDPFFGTLVKAVDNVAHEHGKHLLISNGYHRAEEERNAIELLINNRCEALVIHSKGLSDEELIGYAQEVKGMVIINRHIPQLAERCISLDNRKGAYLATEYLIQQGHIKIACIASSHDIEDASDRVAGYLAALSDHDISLSSNDVEHNEYIEYNEPNSEGGEVAMTRLIAQSLEITGVVAYNDYMASGALSVLDEHGIKVPEQVSMMGFDDGLIARYVHPRLTTVRYPIQMMADKAARLALALARSESVEPEAIVFSPTLVRRNSVASVQ</sequence>
<dbReference type="InterPro" id="IPR028082">
    <property type="entry name" value="Peripla_BP_I"/>
</dbReference>
<dbReference type="CDD" id="cd01392">
    <property type="entry name" value="HTH_LacI"/>
    <property type="match status" value="1"/>
</dbReference>
<evidence type="ECO:0000256" key="1">
    <source>
        <dbReference type="ARBA" id="ARBA00023015"/>
    </source>
</evidence>
<evidence type="ECO:0000256" key="3">
    <source>
        <dbReference type="ARBA" id="ARBA00023163"/>
    </source>
</evidence>
<dbReference type="PRINTS" id="PR00036">
    <property type="entry name" value="HTHLACI"/>
</dbReference>
<evidence type="ECO:0000313" key="6">
    <source>
        <dbReference type="Proteomes" id="UP001149400"/>
    </source>
</evidence>
<name>A0ABT5R6E4_9GAMM</name>
<dbReference type="InterPro" id="IPR000843">
    <property type="entry name" value="HTH_LacI"/>
</dbReference>
<dbReference type="PANTHER" id="PTHR30146">
    <property type="entry name" value="LACI-RELATED TRANSCRIPTIONAL REPRESSOR"/>
    <property type="match status" value="1"/>
</dbReference>
<dbReference type="PANTHER" id="PTHR30146:SF98">
    <property type="entry name" value="HTH-TYPE TRANSCRIPTIONAL REGULATOR GALR"/>
    <property type="match status" value="1"/>
</dbReference>
<evidence type="ECO:0000256" key="2">
    <source>
        <dbReference type="ARBA" id="ARBA00023125"/>
    </source>
</evidence>
<dbReference type="Gene3D" id="3.40.50.2300">
    <property type="match status" value="2"/>
</dbReference>
<dbReference type="SUPFAM" id="SSF47413">
    <property type="entry name" value="lambda repressor-like DNA-binding domains"/>
    <property type="match status" value="1"/>
</dbReference>
<dbReference type="Pfam" id="PF13377">
    <property type="entry name" value="Peripla_BP_3"/>
    <property type="match status" value="1"/>
</dbReference>
<dbReference type="InterPro" id="IPR010982">
    <property type="entry name" value="Lambda_DNA-bd_dom_sf"/>
</dbReference>
<accession>A0ABT5R6E4</accession>
<dbReference type="RefSeq" id="WP_274166196.1">
    <property type="nucleotide sequence ID" value="NZ_JAJUBC010000028.1"/>
</dbReference>